<proteinExistence type="predicted"/>
<organism evidence="3 4">
    <name type="scientific">Janibacter melonis</name>
    <dbReference type="NCBI Taxonomy" id="262209"/>
    <lineage>
        <taxon>Bacteria</taxon>
        <taxon>Bacillati</taxon>
        <taxon>Actinomycetota</taxon>
        <taxon>Actinomycetes</taxon>
        <taxon>Micrococcales</taxon>
        <taxon>Intrasporangiaceae</taxon>
        <taxon>Janibacter</taxon>
    </lineage>
</organism>
<name>A0A5P8FM28_9MICO</name>
<feature type="compositionally biased region" description="Low complexity" evidence="1">
    <location>
        <begin position="238"/>
        <end position="255"/>
    </location>
</feature>
<dbReference type="GeneID" id="59161589"/>
<reference evidence="3 4" key="1">
    <citation type="submission" date="2019-09" db="EMBL/GenBank/DDBJ databases">
        <title>Complete Genome Sequence of Janibacter melonis M714 with both human health impact and industrial applications.</title>
        <authorList>
            <person name="Jin M."/>
            <person name="Zhao Q.R."/>
        </authorList>
    </citation>
    <scope>NUCLEOTIDE SEQUENCE [LARGE SCALE GENOMIC DNA]</scope>
    <source>
        <strain evidence="3 4">M714</strain>
    </source>
</reference>
<evidence type="ECO:0000313" key="3">
    <source>
        <dbReference type="EMBL" id="QFQ30617.1"/>
    </source>
</evidence>
<feature type="region of interest" description="Disordered" evidence="1">
    <location>
        <begin position="194"/>
        <end position="266"/>
    </location>
</feature>
<keyword evidence="2" id="KW-0472">Membrane</keyword>
<dbReference type="Proteomes" id="UP000271708">
    <property type="component" value="Chromosome"/>
</dbReference>
<feature type="transmembrane region" description="Helical" evidence="2">
    <location>
        <begin position="173"/>
        <end position="192"/>
    </location>
</feature>
<dbReference type="KEGG" id="jme:EEW87_010455"/>
<dbReference type="RefSeq" id="WP_123092025.1">
    <property type="nucleotide sequence ID" value="NZ_CP044548.2"/>
</dbReference>
<dbReference type="AlphaFoldDB" id="A0A5P8FM28"/>
<feature type="compositionally biased region" description="Acidic residues" evidence="1">
    <location>
        <begin position="219"/>
        <end position="232"/>
    </location>
</feature>
<evidence type="ECO:0000256" key="1">
    <source>
        <dbReference type="SAM" id="MobiDB-lite"/>
    </source>
</evidence>
<keyword evidence="2" id="KW-1133">Transmembrane helix</keyword>
<protein>
    <submittedName>
        <fullName evidence="3">Uncharacterized protein</fullName>
    </submittedName>
</protein>
<accession>A0A5P8FM28</accession>
<sequence length="266" mass="27238">MHRPITRALGTAVAVLGLVCALVGGWFVTQLGTSGTATFTAAPGDSTLVLPPDVLNRTDSDVTVRAAADGDAPVWMGLARPSDVDSVMQDAKAARAQGVSVTGWELETTTSGSGSADPQTYDLWQGESRGTGQAALTVTQDAAPQTLVVTAGDDARLSEVTMTVTDSGWSTRALVLLVVGLVLLIGGVYLAVRGGRGPRAGGPVEDGRESEDGRRDEAVETDAADGAVETDETQVLSTADATATPDTTDETGTPAQPADPTTKETR</sequence>
<keyword evidence="2" id="KW-0812">Transmembrane</keyword>
<evidence type="ECO:0000256" key="2">
    <source>
        <dbReference type="SAM" id="Phobius"/>
    </source>
</evidence>
<gene>
    <name evidence="3" type="ORF">EEW87_010455</name>
</gene>
<dbReference type="OrthoDB" id="4865411at2"/>
<evidence type="ECO:0000313" key="4">
    <source>
        <dbReference type="Proteomes" id="UP000271708"/>
    </source>
</evidence>
<feature type="compositionally biased region" description="Basic and acidic residues" evidence="1">
    <location>
        <begin position="205"/>
        <end position="218"/>
    </location>
</feature>
<dbReference type="EMBL" id="CP044548">
    <property type="protein sequence ID" value="QFQ30617.1"/>
    <property type="molecule type" value="Genomic_DNA"/>
</dbReference>